<dbReference type="Pfam" id="PF08245">
    <property type="entry name" value="Mur_ligase_M"/>
    <property type="match status" value="1"/>
</dbReference>
<evidence type="ECO:0000256" key="9">
    <source>
        <dbReference type="ARBA" id="ARBA00030592"/>
    </source>
</evidence>
<evidence type="ECO:0000256" key="2">
    <source>
        <dbReference type="ARBA" id="ARBA00008276"/>
    </source>
</evidence>
<dbReference type="PANTHER" id="PTHR11136">
    <property type="entry name" value="FOLYLPOLYGLUTAMATE SYNTHASE-RELATED"/>
    <property type="match status" value="1"/>
</dbReference>
<evidence type="ECO:0000256" key="6">
    <source>
        <dbReference type="ARBA" id="ARBA00022741"/>
    </source>
</evidence>
<gene>
    <name evidence="14" type="ORF">HMPREF3195_01753</name>
</gene>
<evidence type="ECO:0000256" key="3">
    <source>
        <dbReference type="ARBA" id="ARBA00013025"/>
    </source>
</evidence>
<dbReference type="InterPro" id="IPR001645">
    <property type="entry name" value="Folylpolyglutamate_synth"/>
</dbReference>
<dbReference type="InterPro" id="IPR018109">
    <property type="entry name" value="Folylpolyglutamate_synth_CS"/>
</dbReference>
<evidence type="ECO:0000313" key="15">
    <source>
        <dbReference type="Proteomes" id="UP000070326"/>
    </source>
</evidence>
<feature type="region of interest" description="Disordered" evidence="11">
    <location>
        <begin position="416"/>
        <end position="439"/>
    </location>
</feature>
<dbReference type="STRING" id="1261.HMPREF3195_01753"/>
<dbReference type="InterPro" id="IPR013221">
    <property type="entry name" value="Mur_ligase_cen"/>
</dbReference>
<dbReference type="Proteomes" id="UP000070326">
    <property type="component" value="Unassembled WGS sequence"/>
</dbReference>
<accession>A0A135YMM4</accession>
<feature type="compositionally biased region" description="Basic residues" evidence="11">
    <location>
        <begin position="421"/>
        <end position="433"/>
    </location>
</feature>
<evidence type="ECO:0000256" key="4">
    <source>
        <dbReference type="ARBA" id="ARBA00022598"/>
    </source>
</evidence>
<feature type="domain" description="Mur ligase central" evidence="13">
    <location>
        <begin position="44"/>
        <end position="270"/>
    </location>
</feature>
<dbReference type="InterPro" id="IPR004101">
    <property type="entry name" value="Mur_ligase_C"/>
</dbReference>
<dbReference type="EMBL" id="LSQZ01000087">
    <property type="protein sequence ID" value="KXI10633.1"/>
    <property type="molecule type" value="Genomic_DNA"/>
</dbReference>
<feature type="domain" description="Mur ligase C-terminal" evidence="12">
    <location>
        <begin position="300"/>
        <end position="406"/>
    </location>
</feature>
<dbReference type="FunFam" id="3.40.1190.10:FF:000011">
    <property type="entry name" value="Folylpolyglutamate synthase/dihydrofolate synthase"/>
    <property type="match status" value="1"/>
</dbReference>
<comment type="catalytic activity">
    <reaction evidence="10">
        <text>(6S)-5,6,7,8-tetrahydrofolyl-(gamma-L-Glu)(n) + L-glutamate + ATP = (6S)-5,6,7,8-tetrahydrofolyl-(gamma-L-Glu)(n+1) + ADP + phosphate + H(+)</text>
        <dbReference type="Rhea" id="RHEA:10580"/>
        <dbReference type="Rhea" id="RHEA-COMP:14738"/>
        <dbReference type="Rhea" id="RHEA-COMP:14740"/>
        <dbReference type="ChEBI" id="CHEBI:15378"/>
        <dbReference type="ChEBI" id="CHEBI:29985"/>
        <dbReference type="ChEBI" id="CHEBI:30616"/>
        <dbReference type="ChEBI" id="CHEBI:43474"/>
        <dbReference type="ChEBI" id="CHEBI:141005"/>
        <dbReference type="ChEBI" id="CHEBI:456216"/>
        <dbReference type="EC" id="6.3.2.17"/>
    </reaction>
</comment>
<evidence type="ECO:0000313" key="14">
    <source>
        <dbReference type="EMBL" id="KXI10633.1"/>
    </source>
</evidence>
<comment type="similarity">
    <text evidence="2">Belongs to the folylpolyglutamate synthase family.</text>
</comment>
<dbReference type="GO" id="GO:0005524">
    <property type="term" value="F:ATP binding"/>
    <property type="evidence" value="ECO:0007669"/>
    <property type="project" value="UniProtKB-KW"/>
</dbReference>
<keyword evidence="4" id="KW-0436">Ligase</keyword>
<evidence type="ECO:0000256" key="11">
    <source>
        <dbReference type="SAM" id="MobiDB-lite"/>
    </source>
</evidence>
<keyword evidence="7" id="KW-0067">ATP-binding</keyword>
<evidence type="ECO:0000256" key="7">
    <source>
        <dbReference type="ARBA" id="ARBA00022840"/>
    </source>
</evidence>
<dbReference type="SUPFAM" id="SSF53244">
    <property type="entry name" value="MurD-like peptide ligases, peptide-binding domain"/>
    <property type="match status" value="1"/>
</dbReference>
<evidence type="ECO:0000259" key="13">
    <source>
        <dbReference type="Pfam" id="PF08245"/>
    </source>
</evidence>
<dbReference type="InterPro" id="IPR036615">
    <property type="entry name" value="Mur_ligase_C_dom_sf"/>
</dbReference>
<dbReference type="Gene3D" id="3.90.190.20">
    <property type="entry name" value="Mur ligase, C-terminal domain"/>
    <property type="match status" value="1"/>
</dbReference>
<dbReference type="GO" id="GO:0005737">
    <property type="term" value="C:cytoplasm"/>
    <property type="evidence" value="ECO:0007669"/>
    <property type="project" value="TreeGrafter"/>
</dbReference>
<dbReference type="InterPro" id="IPR036565">
    <property type="entry name" value="Mur-like_cat_sf"/>
</dbReference>
<reference evidence="14 15" key="1">
    <citation type="submission" date="2016-02" db="EMBL/GenBank/DDBJ databases">
        <authorList>
            <person name="Wen L."/>
            <person name="He K."/>
            <person name="Yang H."/>
        </authorList>
    </citation>
    <scope>NUCLEOTIDE SEQUENCE [LARGE SCALE GENOMIC DNA]</scope>
    <source>
        <strain evidence="14 15">MJR8628A</strain>
    </source>
</reference>
<name>A0A135YMM4_9FIRM</name>
<dbReference type="PIRSF" id="PIRSF001563">
    <property type="entry name" value="Folylpolyglu_synth"/>
    <property type="match status" value="1"/>
</dbReference>
<dbReference type="GO" id="GO:0004326">
    <property type="term" value="F:tetrahydrofolylpolyglutamate synthase activity"/>
    <property type="evidence" value="ECO:0007669"/>
    <property type="project" value="UniProtKB-EC"/>
</dbReference>
<evidence type="ECO:0000259" key="12">
    <source>
        <dbReference type="Pfam" id="PF02875"/>
    </source>
</evidence>
<evidence type="ECO:0000256" key="8">
    <source>
        <dbReference type="ARBA" id="ARBA00022842"/>
    </source>
</evidence>
<dbReference type="GO" id="GO:0008841">
    <property type="term" value="F:dihydrofolate synthase activity"/>
    <property type="evidence" value="ECO:0007669"/>
    <property type="project" value="TreeGrafter"/>
</dbReference>
<organism evidence="14 15">
    <name type="scientific">Peptostreptococcus anaerobius</name>
    <dbReference type="NCBI Taxonomy" id="1261"/>
    <lineage>
        <taxon>Bacteria</taxon>
        <taxon>Bacillati</taxon>
        <taxon>Bacillota</taxon>
        <taxon>Clostridia</taxon>
        <taxon>Peptostreptococcales</taxon>
        <taxon>Peptostreptococcaceae</taxon>
        <taxon>Peptostreptococcus</taxon>
    </lineage>
</organism>
<comment type="caution">
    <text evidence="14">The sequence shown here is derived from an EMBL/GenBank/DDBJ whole genome shotgun (WGS) entry which is preliminary data.</text>
</comment>
<keyword evidence="6" id="KW-0547">Nucleotide-binding</keyword>
<dbReference type="SUPFAM" id="SSF53623">
    <property type="entry name" value="MurD-like peptide ligases, catalytic domain"/>
    <property type="match status" value="1"/>
</dbReference>
<dbReference type="PROSITE" id="PS01012">
    <property type="entry name" value="FOLYLPOLYGLU_SYNT_2"/>
    <property type="match status" value="1"/>
</dbReference>
<keyword evidence="8" id="KW-0460">Magnesium</keyword>
<dbReference type="eggNOG" id="COG0285">
    <property type="taxonomic scope" value="Bacteria"/>
</dbReference>
<dbReference type="Pfam" id="PF02875">
    <property type="entry name" value="Mur_ligase_C"/>
    <property type="match status" value="1"/>
</dbReference>
<dbReference type="NCBIfam" id="TIGR01499">
    <property type="entry name" value="folC"/>
    <property type="match status" value="1"/>
</dbReference>
<evidence type="ECO:0000256" key="1">
    <source>
        <dbReference type="ARBA" id="ARBA00001946"/>
    </source>
</evidence>
<keyword evidence="5" id="KW-0479">Metal-binding</keyword>
<dbReference type="EC" id="6.3.2.17" evidence="3"/>
<evidence type="ECO:0000256" key="5">
    <source>
        <dbReference type="ARBA" id="ARBA00022723"/>
    </source>
</evidence>
<evidence type="ECO:0000256" key="10">
    <source>
        <dbReference type="ARBA" id="ARBA00047493"/>
    </source>
</evidence>
<dbReference type="RefSeq" id="WP_061102023.1">
    <property type="nucleotide sequence ID" value="NZ_KQ961837.1"/>
</dbReference>
<dbReference type="PATRIC" id="fig|1261.5.peg.1758"/>
<dbReference type="Gene3D" id="3.40.1190.10">
    <property type="entry name" value="Mur-like, catalytic domain"/>
    <property type="match status" value="1"/>
</dbReference>
<dbReference type="PANTHER" id="PTHR11136:SF0">
    <property type="entry name" value="DIHYDROFOLATE SYNTHETASE-RELATED"/>
    <property type="match status" value="1"/>
</dbReference>
<comment type="cofactor">
    <cofactor evidence="1">
        <name>Mg(2+)</name>
        <dbReference type="ChEBI" id="CHEBI:18420"/>
    </cofactor>
</comment>
<proteinExistence type="inferred from homology"/>
<protein>
    <recommendedName>
        <fullName evidence="3">tetrahydrofolate synthase</fullName>
        <ecNumber evidence="3">6.3.2.17</ecNumber>
    </recommendedName>
    <alternativeName>
        <fullName evidence="9">Tetrahydrofolylpolyglutamate synthase</fullName>
    </alternativeName>
</protein>
<sequence length="470" mass="52650">MNYEQALAYIHKIDRFGMVLGLDTIRELLKRLGNPQDDLKIIHVAGTNGKGSTSSFIASSLIESGYKIGLYTSPFLERFNERIKVDGIDIGDQDLADTVEIVRDKIETMVSDGLNHPTEFEVVTAVAFYYFKKVNVDLVVLEVGLGGRYDATNVIDKSLVSVIASISKDHTKVLGDDIEKIAWEKAGIIKEGGHVILYGQDKLVEDVIKKVASENNADILVTDNESIVISKYNLNNQVFTCRVGTRVYEDIKIRMVGEYQSRNALLAINVLVYLKDKLGFDKINYETIYEGLIKTKWPARFEVVSESPLYILDGGHNLDGAKALAKEMDRQFDDSWEKTLVLGILADKDVDSMVKLLAPKFDHIILTLPDNSRAMDLEELAYRVGMYCDDIICIENSEDAVKYSLDLQKKIKEERNSASKVKNKKTSSKKAKKVDKSKEPTLAKKNNLVIGAGSLFLVGSMRTVLRKVQF</sequence>
<dbReference type="AlphaFoldDB" id="A0A135YMM4"/>
<dbReference type="GO" id="GO:0046872">
    <property type="term" value="F:metal ion binding"/>
    <property type="evidence" value="ECO:0007669"/>
    <property type="project" value="UniProtKB-KW"/>
</dbReference>